<sequence length="48" mass="5860">MKVNMNDYLDRNKTEKKKESVIDVIKKHKRKIDKKIERSHSMNNDMEL</sequence>
<evidence type="ECO:0000313" key="2">
    <source>
        <dbReference type="EMBL" id="CZE48681.1"/>
    </source>
</evidence>
<protein>
    <submittedName>
        <fullName evidence="2">Uncharacterized protein</fullName>
    </submittedName>
</protein>
<organism evidence="2 3">
    <name type="scientific">Campylobacter geochelonis</name>
    <dbReference type="NCBI Taxonomy" id="1780362"/>
    <lineage>
        <taxon>Bacteria</taxon>
        <taxon>Pseudomonadati</taxon>
        <taxon>Campylobacterota</taxon>
        <taxon>Epsilonproteobacteria</taxon>
        <taxon>Campylobacterales</taxon>
        <taxon>Campylobacteraceae</taxon>
        <taxon>Campylobacter</taxon>
    </lineage>
</organism>
<keyword evidence="3" id="KW-1185">Reference proteome</keyword>
<dbReference type="AlphaFoldDB" id="A0A128EJF4"/>
<feature type="region of interest" description="Disordered" evidence="1">
    <location>
        <begin position="29"/>
        <end position="48"/>
    </location>
</feature>
<dbReference type="EMBL" id="FIZP01000010">
    <property type="protein sequence ID" value="CZE48681.1"/>
    <property type="molecule type" value="Genomic_DNA"/>
</dbReference>
<feature type="compositionally biased region" description="Basic and acidic residues" evidence="1">
    <location>
        <begin position="8"/>
        <end position="21"/>
    </location>
</feature>
<evidence type="ECO:0000256" key="1">
    <source>
        <dbReference type="SAM" id="MobiDB-lite"/>
    </source>
</evidence>
<feature type="region of interest" description="Disordered" evidence="1">
    <location>
        <begin position="1"/>
        <end position="21"/>
    </location>
</feature>
<accession>A0A128EJF4</accession>
<gene>
    <name evidence="2" type="ORF">ERS672216_01540</name>
</gene>
<reference evidence="2 3" key="1">
    <citation type="submission" date="2016-02" db="EMBL/GenBank/DDBJ databases">
        <authorList>
            <consortium name="Pathogen Informatics"/>
        </authorList>
    </citation>
    <scope>NUCLEOTIDE SEQUENCE [LARGE SCALE GENOMIC DNA]</scope>
    <source>
        <strain evidence="2 3">RC20</strain>
    </source>
</reference>
<evidence type="ECO:0000313" key="3">
    <source>
        <dbReference type="Proteomes" id="UP000069632"/>
    </source>
</evidence>
<name>A0A128EJF4_9BACT</name>
<proteinExistence type="predicted"/>
<dbReference type="Proteomes" id="UP000069632">
    <property type="component" value="Unassembled WGS sequence"/>
</dbReference>